<sequence length="111" mass="12948">MTVKFTINKDAFYAELRSLRSGQGTWAGWGRFIKTNNQALIDFVDEFLFIEHENLNGGPDGSAYSIGIYYDVTDDYWDYNLKKKDYCDLFTKLIKDAINNTGIYDHYNNNF</sequence>
<protein>
    <submittedName>
        <fullName evidence="1">Uncharacterized protein</fullName>
    </submittedName>
</protein>
<evidence type="ECO:0000313" key="2">
    <source>
        <dbReference type="Proteomes" id="UP000225074"/>
    </source>
</evidence>
<dbReference type="GeneID" id="65109739"/>
<accession>A0A1Z1LYV1</accession>
<dbReference type="KEGG" id="vg:65109739"/>
<dbReference type="RefSeq" id="YP_010092176.1">
    <property type="nucleotide sequence ID" value="NC_055728.1"/>
</dbReference>
<evidence type="ECO:0000313" key="1">
    <source>
        <dbReference type="EMBL" id="ARW57998.1"/>
    </source>
</evidence>
<reference evidence="1 2" key="1">
    <citation type="submission" date="2017-05" db="EMBL/GenBank/DDBJ databases">
        <title>Environmental T4-family bacteriophages evolve to escape abortive infection via multiple routes in a bacterial host employing #altruistic suicide# through Type III toxin-antitoxin systems.</title>
        <authorList>
            <person name="Chen B."/>
            <person name="Akusobi C."/>
            <person name="Fang X."/>
            <person name="Salmond G.P.C."/>
        </authorList>
    </citation>
    <scope>NUCLEOTIDE SEQUENCE [LARGE SCALE GENOMIC DNA]</scope>
</reference>
<name>A0A1Z1LYV1_9CAUD</name>
<keyword evidence="2" id="KW-1185">Reference proteome</keyword>
<proteinExistence type="predicted"/>
<organism evidence="1 2">
    <name type="scientific">Serratia phage X20</name>
    <dbReference type="NCBI Taxonomy" id="2006942"/>
    <lineage>
        <taxon>Viruses</taxon>
        <taxon>Duplodnaviria</taxon>
        <taxon>Heunggongvirae</taxon>
        <taxon>Uroviricota</taxon>
        <taxon>Caudoviricetes</taxon>
        <taxon>Pantevenvirales</taxon>
        <taxon>Straboviridae</taxon>
        <taxon>Tevenvirinae</taxon>
        <taxon>Winklervirus</taxon>
        <taxon>Winklervirus xtwenty</taxon>
    </lineage>
</organism>
<dbReference type="EMBL" id="MF036692">
    <property type="protein sequence ID" value="ARW57998.1"/>
    <property type="molecule type" value="Genomic_DNA"/>
</dbReference>
<dbReference type="Proteomes" id="UP000225074">
    <property type="component" value="Genome"/>
</dbReference>